<dbReference type="EMBL" id="JBJVNE010000004">
    <property type="protein sequence ID" value="MFM9646313.1"/>
    <property type="molecule type" value="Genomic_DNA"/>
</dbReference>
<organism evidence="2 3">
    <name type="scientific">Streptomyces galilaeus</name>
    <dbReference type="NCBI Taxonomy" id="33899"/>
    <lineage>
        <taxon>Bacteria</taxon>
        <taxon>Bacillati</taxon>
        <taxon>Actinomycetota</taxon>
        <taxon>Actinomycetes</taxon>
        <taxon>Kitasatosporales</taxon>
        <taxon>Streptomycetaceae</taxon>
        <taxon>Streptomyces</taxon>
    </lineage>
</organism>
<evidence type="ECO:0000256" key="1">
    <source>
        <dbReference type="SAM" id="MobiDB-lite"/>
    </source>
</evidence>
<feature type="region of interest" description="Disordered" evidence="1">
    <location>
        <begin position="132"/>
        <end position="200"/>
    </location>
</feature>
<accession>A0ABW9IEV5</accession>
<evidence type="ECO:0000313" key="3">
    <source>
        <dbReference type="Proteomes" id="UP001631993"/>
    </source>
</evidence>
<proteinExistence type="predicted"/>
<sequence>MVLAQTFPEAPSARRPGRSWTIRVVGRRDRTASVTCSSACAMPPRSRDLAALRRFAEAHAAAHARAATVRYDAACWCRHERCAAHENTRVSCAGAVLLVLRHDPAVGQVWTLSEVCSACAALMPHTRIIGRATRPPAGAGGPGPAGPRPAAVRPPAVPAVAPARLVPGGFSAPGTPAANPGAAERVVVQRRQGRAEGGRA</sequence>
<feature type="compositionally biased region" description="Low complexity" evidence="1">
    <location>
        <begin position="148"/>
        <end position="190"/>
    </location>
</feature>
<protein>
    <submittedName>
        <fullName evidence="2">Uncharacterized protein</fullName>
    </submittedName>
</protein>
<dbReference type="RefSeq" id="WP_409085177.1">
    <property type="nucleotide sequence ID" value="NZ_JBJVMW010000003.1"/>
</dbReference>
<gene>
    <name evidence="2" type="ORF">ACKI1S_09215</name>
</gene>
<keyword evidence="3" id="KW-1185">Reference proteome</keyword>
<evidence type="ECO:0000313" key="2">
    <source>
        <dbReference type="EMBL" id="MFM9646313.1"/>
    </source>
</evidence>
<dbReference type="Proteomes" id="UP001631993">
    <property type="component" value="Unassembled WGS sequence"/>
</dbReference>
<name>A0ABW9IEV5_STRGJ</name>
<comment type="caution">
    <text evidence="2">The sequence shown here is derived from an EMBL/GenBank/DDBJ whole genome shotgun (WGS) entry which is preliminary data.</text>
</comment>
<reference evidence="2 3" key="1">
    <citation type="submission" date="2024-12" db="EMBL/GenBank/DDBJ databases">
        <title>Forecasting of Potato common scab and diversities of Pathogenic streptomyces spp. in china.</title>
        <authorList>
            <person name="Handique U."/>
            <person name="Wu J."/>
        </authorList>
    </citation>
    <scope>NUCLEOTIDE SEQUENCE [LARGE SCALE GENOMIC DNA]</scope>
    <source>
        <strain evidence="2 3">ZRIMU1585</strain>
    </source>
</reference>